<keyword evidence="5" id="KW-0762">Sugar transport</keyword>
<dbReference type="InterPro" id="IPR049712">
    <property type="entry name" value="Poly_export"/>
</dbReference>
<evidence type="ECO:0000256" key="3">
    <source>
        <dbReference type="ARBA" id="ARBA00022448"/>
    </source>
</evidence>
<dbReference type="AlphaFoldDB" id="A0A2S7TZ79"/>
<evidence type="ECO:0000256" key="12">
    <source>
        <dbReference type="ARBA" id="ARBA00023139"/>
    </source>
</evidence>
<proteinExistence type="inferred from homology"/>
<evidence type="ECO:0000256" key="5">
    <source>
        <dbReference type="ARBA" id="ARBA00022597"/>
    </source>
</evidence>
<dbReference type="GO" id="GO:0015159">
    <property type="term" value="F:polysaccharide transmembrane transporter activity"/>
    <property type="evidence" value="ECO:0007669"/>
    <property type="project" value="InterPro"/>
</dbReference>
<keyword evidence="7 15" id="KW-0732">Signal</keyword>
<dbReference type="EMBL" id="MQWA01000001">
    <property type="protein sequence ID" value="PQJ28065.1"/>
    <property type="molecule type" value="Genomic_DNA"/>
</dbReference>
<keyword evidence="8" id="KW-0625">Polysaccharide transport</keyword>
<dbReference type="Gene3D" id="3.10.560.10">
    <property type="entry name" value="Outer membrane lipoprotein wza domain like"/>
    <property type="match status" value="1"/>
</dbReference>
<evidence type="ECO:0000256" key="14">
    <source>
        <dbReference type="ARBA" id="ARBA00023288"/>
    </source>
</evidence>
<dbReference type="Gene3D" id="3.30.1950.10">
    <property type="entry name" value="wza like domain"/>
    <property type="match status" value="1"/>
</dbReference>
<accession>A0A2S7TZ79</accession>
<evidence type="ECO:0000256" key="10">
    <source>
        <dbReference type="ARBA" id="ARBA00023114"/>
    </source>
</evidence>
<dbReference type="GO" id="GO:0015288">
    <property type="term" value="F:porin activity"/>
    <property type="evidence" value="ECO:0007669"/>
    <property type="project" value="UniProtKB-KW"/>
</dbReference>
<comment type="similarity">
    <text evidence="2">Belongs to the BexD/CtrA/VexA family.</text>
</comment>
<dbReference type="OrthoDB" id="189958at2"/>
<dbReference type="Pfam" id="PF02563">
    <property type="entry name" value="Poly_export"/>
    <property type="match status" value="1"/>
</dbReference>
<dbReference type="InterPro" id="IPR003715">
    <property type="entry name" value="Poly_export_N"/>
</dbReference>
<dbReference type="InterPro" id="IPR019554">
    <property type="entry name" value="Soluble_ligand-bd"/>
</dbReference>
<keyword evidence="14" id="KW-0449">Lipoprotein</keyword>
<dbReference type="GO" id="GO:0046930">
    <property type="term" value="C:pore complex"/>
    <property type="evidence" value="ECO:0007669"/>
    <property type="project" value="UniProtKB-KW"/>
</dbReference>
<dbReference type="Proteomes" id="UP000239907">
    <property type="component" value="Unassembled WGS sequence"/>
</dbReference>
<feature type="signal peptide" evidence="15">
    <location>
        <begin position="1"/>
        <end position="26"/>
    </location>
</feature>
<keyword evidence="12" id="KW-0564">Palmitate</keyword>
<evidence type="ECO:0000256" key="1">
    <source>
        <dbReference type="ARBA" id="ARBA00004571"/>
    </source>
</evidence>
<feature type="domain" description="Polysaccharide export protein N-terminal" evidence="16">
    <location>
        <begin position="27"/>
        <end position="102"/>
    </location>
</feature>
<dbReference type="PANTHER" id="PTHR33619:SF3">
    <property type="entry name" value="POLYSACCHARIDE EXPORT PROTEIN GFCE-RELATED"/>
    <property type="match status" value="1"/>
</dbReference>
<keyword evidence="9" id="KW-0406">Ion transport</keyword>
<dbReference type="GO" id="GO:0009279">
    <property type="term" value="C:cell outer membrane"/>
    <property type="evidence" value="ECO:0007669"/>
    <property type="project" value="UniProtKB-SubCell"/>
</dbReference>
<name>A0A2S7TZ79_9BACT</name>
<evidence type="ECO:0000259" key="16">
    <source>
        <dbReference type="Pfam" id="PF02563"/>
    </source>
</evidence>
<evidence type="ECO:0000256" key="11">
    <source>
        <dbReference type="ARBA" id="ARBA00023136"/>
    </source>
</evidence>
<sequence>MKPMSALLRYILLSLACVFASGTLQAADTKEYTLQKDDTLKMVVFQEPELATEAQIGKSGYVSFPLIGNVKVIDKSLKQAEDEIKALYEKDYLVNANVNLSIHGYAEKWVIVGGDVRRPGTIPFPEEGALDLRGAVAQAGGQLETANVSRIIVRSKSGAINTYSLKSSGSRILKHGDSVTVPRLTLKKSTVTISGNVNRPGIVEYPKEGKLDIITAIAQAGGFDRIAYKNAVTVHRNQRQTLVDLRAIQEGKAKMYFLEAGDLIVVRESRF</sequence>
<evidence type="ECO:0000256" key="9">
    <source>
        <dbReference type="ARBA" id="ARBA00023065"/>
    </source>
</evidence>
<keyword evidence="3" id="KW-0813">Transport</keyword>
<keyword evidence="6" id="KW-0812">Transmembrane</keyword>
<dbReference type="Pfam" id="PF22461">
    <property type="entry name" value="SLBB_2"/>
    <property type="match status" value="1"/>
</dbReference>
<evidence type="ECO:0000256" key="6">
    <source>
        <dbReference type="ARBA" id="ARBA00022692"/>
    </source>
</evidence>
<evidence type="ECO:0000259" key="18">
    <source>
        <dbReference type="Pfam" id="PF22461"/>
    </source>
</evidence>
<feature type="domain" description="SLBB" evidence="18">
    <location>
        <begin position="110"/>
        <end position="181"/>
    </location>
</feature>
<keyword evidence="13" id="KW-0998">Cell outer membrane</keyword>
<comment type="subcellular location">
    <subcellularLocation>
        <location evidence="1">Cell outer membrane</location>
        <topology evidence="1">Multi-pass membrane protein</topology>
    </subcellularLocation>
</comment>
<comment type="caution">
    <text evidence="19">The sequence shown here is derived from an EMBL/GenBank/DDBJ whole genome shotgun (WGS) entry which is preliminary data.</text>
</comment>
<dbReference type="GO" id="GO:0006811">
    <property type="term" value="P:monoatomic ion transport"/>
    <property type="evidence" value="ECO:0007669"/>
    <property type="project" value="UniProtKB-KW"/>
</dbReference>
<evidence type="ECO:0000256" key="13">
    <source>
        <dbReference type="ARBA" id="ARBA00023237"/>
    </source>
</evidence>
<keyword evidence="11" id="KW-0472">Membrane</keyword>
<evidence type="ECO:0000256" key="7">
    <source>
        <dbReference type="ARBA" id="ARBA00022729"/>
    </source>
</evidence>
<evidence type="ECO:0000256" key="2">
    <source>
        <dbReference type="ARBA" id="ARBA00009450"/>
    </source>
</evidence>
<reference evidence="19 20" key="1">
    <citation type="submission" date="2016-12" db="EMBL/GenBank/DDBJ databases">
        <title>Study of bacterial adaptation to deep sea.</title>
        <authorList>
            <person name="Song J."/>
            <person name="Yoshizawa S."/>
            <person name="Kogure K."/>
        </authorList>
    </citation>
    <scope>NUCLEOTIDE SEQUENCE [LARGE SCALE GENOMIC DNA]</scope>
    <source>
        <strain evidence="19 20">SAORIC-165</strain>
    </source>
</reference>
<evidence type="ECO:0000259" key="17">
    <source>
        <dbReference type="Pfam" id="PF10531"/>
    </source>
</evidence>
<evidence type="ECO:0000256" key="8">
    <source>
        <dbReference type="ARBA" id="ARBA00023047"/>
    </source>
</evidence>
<dbReference type="InterPro" id="IPR054765">
    <property type="entry name" value="SLBB_dom"/>
</dbReference>
<organism evidence="19 20">
    <name type="scientific">Rubritalea profundi</name>
    <dbReference type="NCBI Taxonomy" id="1658618"/>
    <lineage>
        <taxon>Bacteria</taxon>
        <taxon>Pseudomonadati</taxon>
        <taxon>Verrucomicrobiota</taxon>
        <taxon>Verrucomicrobiia</taxon>
        <taxon>Verrucomicrobiales</taxon>
        <taxon>Rubritaleaceae</taxon>
        <taxon>Rubritalea</taxon>
    </lineage>
</organism>
<evidence type="ECO:0000313" key="20">
    <source>
        <dbReference type="Proteomes" id="UP000239907"/>
    </source>
</evidence>
<evidence type="ECO:0008006" key="21">
    <source>
        <dbReference type="Google" id="ProtNLM"/>
    </source>
</evidence>
<dbReference type="Pfam" id="PF10531">
    <property type="entry name" value="SLBB"/>
    <property type="match status" value="1"/>
</dbReference>
<evidence type="ECO:0000313" key="19">
    <source>
        <dbReference type="EMBL" id="PQJ28065.1"/>
    </source>
</evidence>
<protein>
    <recommendedName>
        <fullName evidence="21">Soluble ligand binding domain-containing protein</fullName>
    </recommendedName>
</protein>
<evidence type="ECO:0000256" key="4">
    <source>
        <dbReference type="ARBA" id="ARBA00022452"/>
    </source>
</evidence>
<dbReference type="PANTHER" id="PTHR33619">
    <property type="entry name" value="POLYSACCHARIDE EXPORT PROTEIN GFCE-RELATED"/>
    <property type="match status" value="1"/>
</dbReference>
<feature type="domain" description="Soluble ligand binding" evidence="17">
    <location>
        <begin position="191"/>
        <end position="237"/>
    </location>
</feature>
<evidence type="ECO:0000256" key="15">
    <source>
        <dbReference type="SAM" id="SignalP"/>
    </source>
</evidence>
<keyword evidence="20" id="KW-1185">Reference proteome</keyword>
<feature type="chain" id="PRO_5015566435" description="Soluble ligand binding domain-containing protein" evidence="15">
    <location>
        <begin position="27"/>
        <end position="271"/>
    </location>
</feature>
<keyword evidence="10" id="KW-0626">Porin</keyword>
<gene>
    <name evidence="19" type="ORF">BSZ32_05815</name>
</gene>
<keyword evidence="4" id="KW-1134">Transmembrane beta strand</keyword>